<gene>
    <name evidence="1" type="ORF">BT96DRAFT_312794</name>
</gene>
<proteinExistence type="predicted"/>
<reference evidence="1" key="1">
    <citation type="journal article" date="2019" name="Environ. Microbiol.">
        <title>Fungal ecological strategies reflected in gene transcription - a case study of two litter decomposers.</title>
        <authorList>
            <person name="Barbi F."/>
            <person name="Kohler A."/>
            <person name="Barry K."/>
            <person name="Baskaran P."/>
            <person name="Daum C."/>
            <person name="Fauchery L."/>
            <person name="Ihrmark K."/>
            <person name="Kuo A."/>
            <person name="LaButti K."/>
            <person name="Lipzen A."/>
            <person name="Morin E."/>
            <person name="Grigoriev I.V."/>
            <person name="Henrissat B."/>
            <person name="Lindahl B."/>
            <person name="Martin F."/>
        </authorList>
    </citation>
    <scope>NUCLEOTIDE SEQUENCE</scope>
    <source>
        <strain evidence="1">JB14</strain>
    </source>
</reference>
<evidence type="ECO:0000313" key="2">
    <source>
        <dbReference type="Proteomes" id="UP000799118"/>
    </source>
</evidence>
<protein>
    <submittedName>
        <fullName evidence="1">Uncharacterized protein</fullName>
    </submittedName>
</protein>
<name>A0A6A4I6R2_9AGAR</name>
<dbReference type="Proteomes" id="UP000799118">
    <property type="component" value="Unassembled WGS sequence"/>
</dbReference>
<organism evidence="1 2">
    <name type="scientific">Gymnopus androsaceus JB14</name>
    <dbReference type="NCBI Taxonomy" id="1447944"/>
    <lineage>
        <taxon>Eukaryota</taxon>
        <taxon>Fungi</taxon>
        <taxon>Dikarya</taxon>
        <taxon>Basidiomycota</taxon>
        <taxon>Agaricomycotina</taxon>
        <taxon>Agaricomycetes</taxon>
        <taxon>Agaricomycetidae</taxon>
        <taxon>Agaricales</taxon>
        <taxon>Marasmiineae</taxon>
        <taxon>Omphalotaceae</taxon>
        <taxon>Gymnopus</taxon>
    </lineage>
</organism>
<keyword evidence="2" id="KW-1185">Reference proteome</keyword>
<dbReference type="EMBL" id="ML769407">
    <property type="protein sequence ID" value="KAE9405630.1"/>
    <property type="molecule type" value="Genomic_DNA"/>
</dbReference>
<sequence>MRMNGNLSELDRHRQRLLPVKVRIQVRRALAIVMYQRNVQEMNIIRFNRVTFNVHPSDLERLTQQFLSLRVQPRLQLARLIPGFRHLLVPLHHRRKLTPGMVRTCRKQWKRHPSMAMLHMHRRTRFPVGQLIPDFLSAIAACFLPLLSLFPRLVLLPPIRFFPLPLPIPLLPHHDFCQYPFPPPLPIPLPSHHQPNIHAQQPSMPSVRN</sequence>
<dbReference type="AlphaFoldDB" id="A0A6A4I6R2"/>
<accession>A0A6A4I6R2</accession>
<evidence type="ECO:0000313" key="1">
    <source>
        <dbReference type="EMBL" id="KAE9405630.1"/>
    </source>
</evidence>